<evidence type="ECO:0000313" key="3">
    <source>
        <dbReference type="Proteomes" id="UP000033066"/>
    </source>
</evidence>
<dbReference type="FunFam" id="2.60.40.10:FF:000270">
    <property type="entry name" value="Cell surface protein"/>
    <property type="match status" value="3"/>
</dbReference>
<dbReference type="InterPro" id="IPR022409">
    <property type="entry name" value="PKD/Chitinase_dom"/>
</dbReference>
<dbReference type="Pfam" id="PF00112">
    <property type="entry name" value="Peptidase_C1"/>
    <property type="match status" value="1"/>
</dbReference>
<dbReference type="InterPro" id="IPR038765">
    <property type="entry name" value="Papain-like_cys_pep_sf"/>
</dbReference>
<dbReference type="SMART" id="SM00645">
    <property type="entry name" value="Pept_C1"/>
    <property type="match status" value="1"/>
</dbReference>
<accession>A0A0E3SKZ9</accession>
<evidence type="ECO:0000313" key="2">
    <source>
        <dbReference type="EMBL" id="AKB82591.1"/>
    </source>
</evidence>
<dbReference type="InterPro" id="IPR025660">
    <property type="entry name" value="Pept_his_AS"/>
</dbReference>
<organism evidence="2 3">
    <name type="scientific">Methanosarcina barkeri 3</name>
    <dbReference type="NCBI Taxonomy" id="1434107"/>
    <lineage>
        <taxon>Archaea</taxon>
        <taxon>Methanobacteriati</taxon>
        <taxon>Methanobacteriota</taxon>
        <taxon>Stenosarchaea group</taxon>
        <taxon>Methanomicrobia</taxon>
        <taxon>Methanosarcinales</taxon>
        <taxon>Methanosarcinaceae</taxon>
        <taxon>Methanosarcina</taxon>
    </lineage>
</organism>
<dbReference type="SUPFAM" id="SSF49299">
    <property type="entry name" value="PKD domain"/>
    <property type="match status" value="3"/>
</dbReference>
<dbReference type="InterPro" id="IPR035986">
    <property type="entry name" value="PKD_dom_sf"/>
</dbReference>
<dbReference type="GO" id="GO:0006508">
    <property type="term" value="P:proteolysis"/>
    <property type="evidence" value="ECO:0007669"/>
    <property type="project" value="InterPro"/>
</dbReference>
<feature type="domain" description="PKD" evidence="1">
    <location>
        <begin position="503"/>
        <end position="586"/>
    </location>
</feature>
<dbReference type="CDD" id="cd02619">
    <property type="entry name" value="Peptidase_C1"/>
    <property type="match status" value="1"/>
</dbReference>
<feature type="domain" description="PKD" evidence="1">
    <location>
        <begin position="670"/>
        <end position="750"/>
    </location>
</feature>
<name>A0A0E3SKZ9_METBA</name>
<dbReference type="Gene3D" id="3.90.70.10">
    <property type="entry name" value="Cysteine proteinases"/>
    <property type="match status" value="1"/>
</dbReference>
<dbReference type="GeneID" id="24789581"/>
<dbReference type="HOGENOM" id="CLU_021680_0_0_2"/>
<evidence type="ECO:0000259" key="1">
    <source>
        <dbReference type="PROSITE" id="PS50093"/>
    </source>
</evidence>
<dbReference type="Gene3D" id="2.60.40.10">
    <property type="entry name" value="Immunoglobulins"/>
    <property type="match status" value="3"/>
</dbReference>
<dbReference type="InterPro" id="IPR013783">
    <property type="entry name" value="Ig-like_fold"/>
</dbReference>
<dbReference type="RefSeq" id="WP_196296943.1">
    <property type="nucleotide sequence ID" value="NZ_CP009517.1"/>
</dbReference>
<dbReference type="Pfam" id="PF18560">
    <property type="entry name" value="Lectin_like"/>
    <property type="match status" value="1"/>
</dbReference>
<proteinExistence type="predicted"/>
<dbReference type="KEGG" id="mbak:MSBR3_2013"/>
<keyword evidence="3" id="KW-1185">Reference proteome</keyword>
<dbReference type="Proteomes" id="UP000033066">
    <property type="component" value="Chromosome"/>
</dbReference>
<dbReference type="Pfam" id="PF18911">
    <property type="entry name" value="PKD_4"/>
    <property type="match status" value="3"/>
</dbReference>
<dbReference type="InterPro" id="IPR000668">
    <property type="entry name" value="Peptidase_C1A_C"/>
</dbReference>
<sequence length="750" mass="80914">MKKNLKTKNSLNVRKKAAILSGFLVLLMIIGSSIAIADTNSSDNNKALKVGLAPINPDFVKYQQEKISNQLSFEGHKAGLIPSIVDLSHLGSVSSRIASYQSKYDLRSLNKVTSVKDQGNAGSCWAFATYGSLESYLLPGENWDFSENNLKNMLSNSAPEGFDFREGGTSGMSTAYLARWSGPVKESDDPYSDSSTYSSNELGLPVYKHVQNVLFLPGRQGSLDNNEIKSAIIKYGAVSTGLYSGGNNFYNYYSASKHSFYYNGSSSSDHGVDIVGWDDSYSKNNFTKIPPGNGAFIVKNSWSKDFGENGYFYVSYYDSNIGADNTIFTAENTDNYKNIYQYDPFGWTTTMGYGGSTGWSANIFTAKSSETLKAVSFYTTDSNCNYEIHIYTNISSSPINQAGPVISQSGKSSYAGYHTIPLNSGVQLKAGQKFSVVLKLKTTGYGYPIAIEYPYPNYSSKATANAGESFVSSDGNDWTDITKYYSNTNVCIKAFTSTGSASPVADFSAKPTSGNTPLSVTFTDKSTGSPTSWTWNFGDGTSSTTKSPVHTYSKAGKYTVSLTVKNNKGSNTKTIGNYINVAEAPIKPVAVFSATPTSGKAPVNVAFTDKSTGTPTKWKWTFGDGTTSVQQNPVHKYSKAGNYTVALTVVNAKGSSTLTKANYIKVITKPVAAFSASPTSGKAPLNVKFTDKSTGIPTKWQWNFGDGTTSTKQNITHKYSKAGTYTVKLTVTNVAGSNTKTISGYVTVKK</sequence>
<dbReference type="SMART" id="SM00089">
    <property type="entry name" value="PKD"/>
    <property type="match status" value="3"/>
</dbReference>
<feature type="domain" description="PKD" evidence="1">
    <location>
        <begin position="588"/>
        <end position="671"/>
    </location>
</feature>
<dbReference type="GO" id="GO:0008234">
    <property type="term" value="F:cysteine-type peptidase activity"/>
    <property type="evidence" value="ECO:0007669"/>
    <property type="project" value="InterPro"/>
</dbReference>
<dbReference type="AlphaFoldDB" id="A0A0E3SKZ9"/>
<dbReference type="PROSITE" id="PS00639">
    <property type="entry name" value="THIOL_PROTEASE_HIS"/>
    <property type="match status" value="1"/>
</dbReference>
<dbReference type="InterPro" id="IPR000601">
    <property type="entry name" value="PKD_dom"/>
</dbReference>
<dbReference type="EMBL" id="CP009517">
    <property type="protein sequence ID" value="AKB82591.1"/>
    <property type="molecule type" value="Genomic_DNA"/>
</dbReference>
<dbReference type="OrthoDB" id="137612at2157"/>
<dbReference type="PANTHER" id="PTHR36842:SF1">
    <property type="entry name" value="PROTEIN TOLB"/>
    <property type="match status" value="1"/>
</dbReference>
<dbReference type="InterPro" id="IPR000169">
    <property type="entry name" value="Pept_cys_AS"/>
</dbReference>
<dbReference type="PROSITE" id="PS00139">
    <property type="entry name" value="THIOL_PROTEASE_CYS"/>
    <property type="match status" value="1"/>
</dbReference>
<dbReference type="CDD" id="cd00146">
    <property type="entry name" value="PKD"/>
    <property type="match status" value="3"/>
</dbReference>
<dbReference type="PATRIC" id="fig|1434107.4.peg.2583"/>
<dbReference type="PROSITE" id="PS50093">
    <property type="entry name" value="PKD"/>
    <property type="match status" value="3"/>
</dbReference>
<dbReference type="STRING" id="1434107.MSBR3_2013"/>
<dbReference type="InterPro" id="IPR040528">
    <property type="entry name" value="Lectin-like"/>
</dbReference>
<dbReference type="PANTHER" id="PTHR36842">
    <property type="entry name" value="PROTEIN TOLB HOMOLOG"/>
    <property type="match status" value="1"/>
</dbReference>
<dbReference type="SUPFAM" id="SSF54001">
    <property type="entry name" value="Cysteine proteinases"/>
    <property type="match status" value="1"/>
</dbReference>
<reference evidence="2" key="1">
    <citation type="submission" date="2014-07" db="EMBL/GenBank/DDBJ databases">
        <title>Methanogenic archaea and the global carbon cycle.</title>
        <authorList>
            <person name="Henriksen J.R."/>
            <person name="Luke J."/>
            <person name="Reinhart S."/>
            <person name="Benedict M.N."/>
            <person name="Youngblut N.D."/>
            <person name="Metcalf M.E."/>
            <person name="Whitaker R.J."/>
            <person name="Metcalf W.W."/>
        </authorList>
    </citation>
    <scope>NUCLEOTIDE SEQUENCE [LARGE SCALE GENOMIC DNA]</scope>
    <source>
        <strain evidence="2">3</strain>
    </source>
</reference>
<protein>
    <submittedName>
        <fullName evidence="2">Cell surface protein</fullName>
    </submittedName>
</protein>
<gene>
    <name evidence="2" type="ORF">MSBR3_2013</name>
</gene>